<dbReference type="OrthoDB" id="7232729at2"/>
<comment type="similarity">
    <text evidence="2">Belongs to the bacterial solute-binding protein 5 family.</text>
</comment>
<comment type="subcellular location">
    <subcellularLocation>
        <location evidence="1">Periplasm</location>
    </subcellularLocation>
</comment>
<dbReference type="Gene3D" id="3.10.105.10">
    <property type="entry name" value="Dipeptide-binding Protein, Domain 3"/>
    <property type="match status" value="1"/>
</dbReference>
<evidence type="ECO:0000259" key="4">
    <source>
        <dbReference type="Pfam" id="PF00496"/>
    </source>
</evidence>
<dbReference type="PANTHER" id="PTHR30290">
    <property type="entry name" value="PERIPLASMIC BINDING COMPONENT OF ABC TRANSPORTER"/>
    <property type="match status" value="1"/>
</dbReference>
<dbReference type="InterPro" id="IPR030678">
    <property type="entry name" value="Peptide/Ni-bd"/>
</dbReference>
<dbReference type="GO" id="GO:0015833">
    <property type="term" value="P:peptide transport"/>
    <property type="evidence" value="ECO:0007669"/>
    <property type="project" value="TreeGrafter"/>
</dbReference>
<dbReference type="GO" id="GO:1904680">
    <property type="term" value="F:peptide transmembrane transporter activity"/>
    <property type="evidence" value="ECO:0007669"/>
    <property type="project" value="TreeGrafter"/>
</dbReference>
<accession>A0A502GCD2</accession>
<dbReference type="SUPFAM" id="SSF53850">
    <property type="entry name" value="Periplasmic binding protein-like II"/>
    <property type="match status" value="1"/>
</dbReference>
<dbReference type="Pfam" id="PF00496">
    <property type="entry name" value="SBP_bac_5"/>
    <property type="match status" value="1"/>
</dbReference>
<dbReference type="InterPro" id="IPR039424">
    <property type="entry name" value="SBP_5"/>
</dbReference>
<dbReference type="InterPro" id="IPR006311">
    <property type="entry name" value="TAT_signal"/>
</dbReference>
<gene>
    <name evidence="5" type="ORF">EAH89_05840</name>
</gene>
<dbReference type="Gene3D" id="3.40.190.10">
    <property type="entry name" value="Periplasmic binding protein-like II"/>
    <property type="match status" value="1"/>
</dbReference>
<dbReference type="AlphaFoldDB" id="A0A502GCD2"/>
<evidence type="ECO:0000256" key="3">
    <source>
        <dbReference type="ARBA" id="ARBA00022729"/>
    </source>
</evidence>
<proteinExistence type="inferred from homology"/>
<dbReference type="PIRSF" id="PIRSF002741">
    <property type="entry name" value="MppA"/>
    <property type="match status" value="1"/>
</dbReference>
<dbReference type="PROSITE" id="PS51318">
    <property type="entry name" value="TAT"/>
    <property type="match status" value="1"/>
</dbReference>
<dbReference type="EMBL" id="RCZP01000003">
    <property type="protein sequence ID" value="TPG59749.1"/>
    <property type="molecule type" value="Genomic_DNA"/>
</dbReference>
<sequence>MLKQDPGRRALLRAGAALAAGGAARPALAQRAPQEAGTLTLVLESEVVILDPYTTTAAITRTFGYHVWDTLFAMAENGEIRPQMVRSHERSPDGLLWTFTLRDGLLWHDGAPVTAADCVASLRRWMPRDPLGRMLQAVTASIEPRSAAVFTIALKEPFPLLLDVLGKPNAPVPFMLPARVLPADPGARVTEIVGSGPFAFRAAEWRAGDRMVLARNPLYVPREEPPDFLAGGKRAKVESLVLRVMPDDGTAASALSAGEVDYVQYLAFDQLQRLERARGVELMGLSGIHMFQGNFRLNHASGPFADPEVRKVLWHLVDQSSIMQAIGIPARFAKPGCNSFWMCDAPLETRAGAEPARYDVAAAREMLRRTSYRGEPVVMLEVSGSISQTAANVFAQALKEAGFTVDEQVMDWGTVLARRANKQGWSLFPVYSNGVDMVSPLNHFYIASTCADYPGWSCDARIPTLVERFAKAGTMEEKRRLADEIQVIAYELVPNLMWGQFSRPAGYRSRMKGLLRSSFPIFWEVSV</sequence>
<dbReference type="RefSeq" id="WP_140881847.1">
    <property type="nucleotide sequence ID" value="NZ_RCZP01000003.1"/>
</dbReference>
<reference evidence="5 6" key="1">
    <citation type="journal article" date="2019" name="Environ. Microbiol.">
        <title>Species interactions and distinct microbial communities in high Arctic permafrost affected cryosols are associated with the CH4 and CO2 gas fluxes.</title>
        <authorList>
            <person name="Altshuler I."/>
            <person name="Hamel J."/>
            <person name="Turney S."/>
            <person name="Magnuson E."/>
            <person name="Levesque R."/>
            <person name="Greer C."/>
            <person name="Whyte L.G."/>
        </authorList>
    </citation>
    <scope>NUCLEOTIDE SEQUENCE [LARGE SCALE GENOMIC DNA]</scope>
    <source>
        <strain evidence="5 6">S9.3B</strain>
    </source>
</reference>
<protein>
    <submittedName>
        <fullName evidence="5">ABC transporter substrate-binding protein</fullName>
    </submittedName>
</protein>
<evidence type="ECO:0000256" key="1">
    <source>
        <dbReference type="ARBA" id="ARBA00004418"/>
    </source>
</evidence>
<dbReference type="CDD" id="cd08502">
    <property type="entry name" value="PBP2_NikA_DppA_OppA_like_16"/>
    <property type="match status" value="1"/>
</dbReference>
<dbReference type="GO" id="GO:0043190">
    <property type="term" value="C:ATP-binding cassette (ABC) transporter complex"/>
    <property type="evidence" value="ECO:0007669"/>
    <property type="project" value="InterPro"/>
</dbReference>
<keyword evidence="3" id="KW-0732">Signal</keyword>
<keyword evidence="6" id="KW-1185">Reference proteome</keyword>
<dbReference type="Proteomes" id="UP000317078">
    <property type="component" value="Unassembled WGS sequence"/>
</dbReference>
<name>A0A502GCD2_9PROT</name>
<dbReference type="InterPro" id="IPR000914">
    <property type="entry name" value="SBP_5_dom"/>
</dbReference>
<organism evidence="5 6">
    <name type="scientific">Muricoccus nepalensis</name>
    <dbReference type="NCBI Taxonomy" id="1854500"/>
    <lineage>
        <taxon>Bacteria</taxon>
        <taxon>Pseudomonadati</taxon>
        <taxon>Pseudomonadota</taxon>
        <taxon>Alphaproteobacteria</taxon>
        <taxon>Acetobacterales</taxon>
        <taxon>Roseomonadaceae</taxon>
        <taxon>Muricoccus</taxon>
    </lineage>
</organism>
<feature type="domain" description="Solute-binding protein family 5" evidence="4">
    <location>
        <begin position="79"/>
        <end position="447"/>
    </location>
</feature>
<evidence type="ECO:0000313" key="5">
    <source>
        <dbReference type="EMBL" id="TPG59749.1"/>
    </source>
</evidence>
<evidence type="ECO:0000256" key="2">
    <source>
        <dbReference type="ARBA" id="ARBA00005695"/>
    </source>
</evidence>
<evidence type="ECO:0000313" key="6">
    <source>
        <dbReference type="Proteomes" id="UP000317078"/>
    </source>
</evidence>
<dbReference type="GO" id="GO:0030288">
    <property type="term" value="C:outer membrane-bounded periplasmic space"/>
    <property type="evidence" value="ECO:0007669"/>
    <property type="project" value="UniProtKB-ARBA"/>
</dbReference>
<dbReference type="PANTHER" id="PTHR30290:SF38">
    <property type="entry name" value="D,D-DIPEPTIDE-BINDING PERIPLASMIC PROTEIN DDPA-RELATED"/>
    <property type="match status" value="1"/>
</dbReference>
<comment type="caution">
    <text evidence="5">The sequence shown here is derived from an EMBL/GenBank/DDBJ whole genome shotgun (WGS) entry which is preliminary data.</text>
</comment>